<evidence type="ECO:0000313" key="1">
    <source>
        <dbReference type="EMBL" id="EQC38557.1"/>
    </source>
</evidence>
<dbReference type="AlphaFoldDB" id="T0S7B0"/>
<sequence>MNTVLRDHTLFCEITGYQRGLLDDLRPLYREWTTMVDGFGNIVHLAPRYKPYALASEVAARPPIYTSFYYLGLDTRRPDPRFLVYMAVVMGDLDRLVRWRRCMDAPPPRLFALAVRHGHLHILTHLHGRHLIDASSVAHMALMDVAAAHGHVAIVDYLHRHALGTCSVEAMDAAATNGHLEVVRYLSTHRDEGCTVAALEGAACKGHVRIVQFLLLGYRNQVPALRFAYDVAWANGHGDVADVLRPYILTA</sequence>
<proteinExistence type="predicted"/>
<dbReference type="VEuPathDB" id="FungiDB:SDRG_04262"/>
<dbReference type="EMBL" id="JH767141">
    <property type="protein sequence ID" value="EQC38557.1"/>
    <property type="molecule type" value="Genomic_DNA"/>
</dbReference>
<dbReference type="Pfam" id="PF12796">
    <property type="entry name" value="Ank_2"/>
    <property type="match status" value="1"/>
</dbReference>
<evidence type="ECO:0008006" key="3">
    <source>
        <dbReference type="Google" id="ProtNLM"/>
    </source>
</evidence>
<dbReference type="InterPro" id="IPR002110">
    <property type="entry name" value="Ankyrin_rpt"/>
</dbReference>
<dbReference type="InterPro" id="IPR036770">
    <property type="entry name" value="Ankyrin_rpt-contain_sf"/>
</dbReference>
<dbReference type="SUPFAM" id="SSF48403">
    <property type="entry name" value="Ankyrin repeat"/>
    <property type="match status" value="1"/>
</dbReference>
<organism evidence="1 2">
    <name type="scientific">Saprolegnia diclina (strain VS20)</name>
    <dbReference type="NCBI Taxonomy" id="1156394"/>
    <lineage>
        <taxon>Eukaryota</taxon>
        <taxon>Sar</taxon>
        <taxon>Stramenopiles</taxon>
        <taxon>Oomycota</taxon>
        <taxon>Saprolegniomycetes</taxon>
        <taxon>Saprolegniales</taxon>
        <taxon>Saprolegniaceae</taxon>
        <taxon>Saprolegnia</taxon>
    </lineage>
</organism>
<dbReference type="Gene3D" id="1.25.40.20">
    <property type="entry name" value="Ankyrin repeat-containing domain"/>
    <property type="match status" value="1"/>
</dbReference>
<dbReference type="PANTHER" id="PTHR46586:SF3">
    <property type="entry name" value="ANKYRIN REPEAT-CONTAINING PROTEIN"/>
    <property type="match status" value="1"/>
</dbReference>
<reference evidence="1 2" key="1">
    <citation type="submission" date="2012-04" db="EMBL/GenBank/DDBJ databases">
        <title>The Genome Sequence of Saprolegnia declina VS20.</title>
        <authorList>
            <consortium name="The Broad Institute Genome Sequencing Platform"/>
            <person name="Russ C."/>
            <person name="Nusbaum C."/>
            <person name="Tyler B."/>
            <person name="van West P."/>
            <person name="Dieguez-Uribeondo J."/>
            <person name="de Bruijn I."/>
            <person name="Tripathy S."/>
            <person name="Jiang R."/>
            <person name="Young S.K."/>
            <person name="Zeng Q."/>
            <person name="Gargeya S."/>
            <person name="Fitzgerald M."/>
            <person name="Haas B."/>
            <person name="Abouelleil A."/>
            <person name="Alvarado L."/>
            <person name="Arachchi H.M."/>
            <person name="Berlin A."/>
            <person name="Chapman S.B."/>
            <person name="Goldberg J."/>
            <person name="Griggs A."/>
            <person name="Gujja S."/>
            <person name="Hansen M."/>
            <person name="Howarth C."/>
            <person name="Imamovic A."/>
            <person name="Larimer J."/>
            <person name="McCowen C."/>
            <person name="Montmayeur A."/>
            <person name="Murphy C."/>
            <person name="Neiman D."/>
            <person name="Pearson M."/>
            <person name="Priest M."/>
            <person name="Roberts A."/>
            <person name="Saif S."/>
            <person name="Shea T."/>
            <person name="Sisk P."/>
            <person name="Sykes S."/>
            <person name="Wortman J."/>
            <person name="Nusbaum C."/>
            <person name="Birren B."/>
        </authorList>
    </citation>
    <scope>NUCLEOTIDE SEQUENCE [LARGE SCALE GENOMIC DNA]</scope>
    <source>
        <strain evidence="1 2">VS20</strain>
    </source>
</reference>
<name>T0S7B0_SAPDV</name>
<accession>T0S7B0</accession>
<keyword evidence="2" id="KW-1185">Reference proteome</keyword>
<dbReference type="GeneID" id="19944989"/>
<dbReference type="PANTHER" id="PTHR46586">
    <property type="entry name" value="ANKYRIN REPEAT-CONTAINING PROTEIN"/>
    <property type="match status" value="1"/>
</dbReference>
<dbReference type="InterPro" id="IPR052050">
    <property type="entry name" value="SecEffector_AnkRepeat"/>
</dbReference>
<dbReference type="InParanoid" id="T0S7B0"/>
<dbReference type="RefSeq" id="XP_008608149.1">
    <property type="nucleotide sequence ID" value="XM_008609927.1"/>
</dbReference>
<dbReference type="Proteomes" id="UP000030762">
    <property type="component" value="Unassembled WGS sequence"/>
</dbReference>
<dbReference type="OrthoDB" id="73989at2759"/>
<evidence type="ECO:0000313" key="2">
    <source>
        <dbReference type="Proteomes" id="UP000030762"/>
    </source>
</evidence>
<gene>
    <name evidence="1" type="ORF">SDRG_04262</name>
</gene>
<dbReference type="OMA" id="RPLYREW"/>
<protein>
    <recommendedName>
        <fullName evidence="3">Ankyrin repeat protein</fullName>
    </recommendedName>
</protein>